<evidence type="ECO:0000313" key="2">
    <source>
        <dbReference type="Proteomes" id="UP001064933"/>
    </source>
</evidence>
<name>A0ABY6AWH3_9BURK</name>
<protein>
    <recommendedName>
        <fullName evidence="3">STAS domain-containing protein</fullName>
    </recommendedName>
</protein>
<evidence type="ECO:0008006" key="3">
    <source>
        <dbReference type="Google" id="ProtNLM"/>
    </source>
</evidence>
<gene>
    <name evidence="1" type="ORF">N4261_18225</name>
</gene>
<dbReference type="RefSeq" id="WP_261756692.1">
    <property type="nucleotide sequence ID" value="NZ_CP104562.2"/>
</dbReference>
<dbReference type="EMBL" id="CP104562">
    <property type="protein sequence ID" value="UXH76950.1"/>
    <property type="molecule type" value="Genomic_DNA"/>
</dbReference>
<dbReference type="Proteomes" id="UP001064933">
    <property type="component" value="Chromosome"/>
</dbReference>
<evidence type="ECO:0000313" key="1">
    <source>
        <dbReference type="EMBL" id="UXH76950.1"/>
    </source>
</evidence>
<reference evidence="1" key="1">
    <citation type="submission" date="2022-10" db="EMBL/GenBank/DDBJ databases">
        <title>Characterization and whole genome sequencing of a new Roseateles species, isolated from fresh water.</title>
        <authorList>
            <person name="Guliayeva D.Y."/>
            <person name="Akhremchuk A.E."/>
            <person name="Sikolenko M.A."/>
            <person name="Valentovich L.N."/>
            <person name="Sidarenka A.V."/>
        </authorList>
    </citation>
    <scope>NUCLEOTIDE SEQUENCE</scope>
    <source>
        <strain evidence="1">BIM B-1768</strain>
    </source>
</reference>
<accession>A0ABY6AWH3</accession>
<keyword evidence="2" id="KW-1185">Reference proteome</keyword>
<sequence>MMFTPYEDDVVGIESNPDLQHVHIVEGRLWLSEDARHDIEICAGHCPSTESPRLMLEFLRSACLRLQMVDMDTDEAEGAFMSFCVLKGLEHAIDTHWQGAEAVGVFRPERLLMDFTTGVSAMSSMTLH</sequence>
<organism evidence="1 2">
    <name type="scientific">Roseateles amylovorans</name>
    <dbReference type="NCBI Taxonomy" id="2978473"/>
    <lineage>
        <taxon>Bacteria</taxon>
        <taxon>Pseudomonadati</taxon>
        <taxon>Pseudomonadota</taxon>
        <taxon>Betaproteobacteria</taxon>
        <taxon>Burkholderiales</taxon>
        <taxon>Sphaerotilaceae</taxon>
        <taxon>Roseateles</taxon>
    </lineage>
</organism>
<proteinExistence type="predicted"/>